<gene>
    <name evidence="1" type="ORF">g.112262</name>
</gene>
<reference evidence="1" key="1">
    <citation type="submission" date="2018-04" db="EMBL/GenBank/DDBJ databases">
        <title>Transcriptome of Schizaphis graminum biotype I.</title>
        <authorList>
            <person name="Scully E.D."/>
            <person name="Geib S.M."/>
            <person name="Palmer N.A."/>
            <person name="Koch K."/>
            <person name="Bradshaw J."/>
            <person name="Heng-Moss T."/>
            <person name="Sarath G."/>
        </authorList>
    </citation>
    <scope>NUCLEOTIDE SEQUENCE</scope>
</reference>
<dbReference type="AlphaFoldDB" id="A0A2S2NZP7"/>
<protein>
    <submittedName>
        <fullName evidence="1">Uncharacterized protein</fullName>
    </submittedName>
</protein>
<dbReference type="EMBL" id="GGMR01009985">
    <property type="protein sequence ID" value="MBY22604.1"/>
    <property type="molecule type" value="Transcribed_RNA"/>
</dbReference>
<proteinExistence type="predicted"/>
<sequence length="377" mass="42325">MLPACSYANMVVRERRHKLFTSSTPAAIEVSRLVYGQLLYYNPSLYQILLPEYLDYYTTACIWMRMITIKNTNGQSIDEAEREVLSIIGSFSFCVPKPIMLQLEKLGNVVNMCGHHLFATFPTLPQEQIGGRGGYYGVLQPPGPGVDDSLHNLYEEIPCLGVLSEAIMNAISNAEPGPYRSVVTYEGLQPNQNLIGFRPLGHRHSQAKNVAFGAEITEVSFSEYPVNTAMNFELLFTISGILKNTKGFEVSNVIFSKLSKVGSVSQTVISRPLTTDKQINLLSTIRPTSFAKESPEYFGEAIFFCHQLMKESGPNADHTTWCMISPVAELPIPPQWVNNRNLRRNMLPSFFMEETFESTPHNAESCRWDIVRNMVTA</sequence>
<organism evidence="1">
    <name type="scientific">Schizaphis graminum</name>
    <name type="common">Green bug aphid</name>
    <dbReference type="NCBI Taxonomy" id="13262"/>
    <lineage>
        <taxon>Eukaryota</taxon>
        <taxon>Metazoa</taxon>
        <taxon>Ecdysozoa</taxon>
        <taxon>Arthropoda</taxon>
        <taxon>Hexapoda</taxon>
        <taxon>Insecta</taxon>
        <taxon>Pterygota</taxon>
        <taxon>Neoptera</taxon>
        <taxon>Paraneoptera</taxon>
        <taxon>Hemiptera</taxon>
        <taxon>Sternorrhyncha</taxon>
        <taxon>Aphidomorpha</taxon>
        <taxon>Aphidoidea</taxon>
        <taxon>Aphididae</taxon>
        <taxon>Aphidini</taxon>
        <taxon>Schizaphis</taxon>
    </lineage>
</organism>
<evidence type="ECO:0000313" key="1">
    <source>
        <dbReference type="EMBL" id="MBY22604.1"/>
    </source>
</evidence>
<accession>A0A2S2NZP7</accession>
<name>A0A2S2NZP7_SCHGA</name>